<sequence>MMREIPARMHGHCGAGISCSSVGTSSKCMGKFERPLEKGKHLYFISSSCRKVRESAVYRSLLC</sequence>
<dbReference type="AlphaFoldDB" id="A0A087U438"/>
<gene>
    <name evidence="1" type="ORF">X975_20249</name>
</gene>
<evidence type="ECO:0000313" key="1">
    <source>
        <dbReference type="EMBL" id="KFM72127.1"/>
    </source>
</evidence>
<keyword evidence="2" id="KW-1185">Reference proteome</keyword>
<organism evidence="1 2">
    <name type="scientific">Stegodyphus mimosarum</name>
    <name type="common">African social velvet spider</name>
    <dbReference type="NCBI Taxonomy" id="407821"/>
    <lineage>
        <taxon>Eukaryota</taxon>
        <taxon>Metazoa</taxon>
        <taxon>Ecdysozoa</taxon>
        <taxon>Arthropoda</taxon>
        <taxon>Chelicerata</taxon>
        <taxon>Arachnida</taxon>
        <taxon>Araneae</taxon>
        <taxon>Araneomorphae</taxon>
        <taxon>Entelegynae</taxon>
        <taxon>Eresoidea</taxon>
        <taxon>Eresidae</taxon>
        <taxon>Stegodyphus</taxon>
    </lineage>
</organism>
<proteinExistence type="predicted"/>
<protein>
    <submittedName>
        <fullName evidence="1">Uncharacterized protein</fullName>
    </submittedName>
</protein>
<dbReference type="PROSITE" id="PS51257">
    <property type="entry name" value="PROKAR_LIPOPROTEIN"/>
    <property type="match status" value="1"/>
</dbReference>
<feature type="non-terminal residue" evidence="1">
    <location>
        <position position="63"/>
    </location>
</feature>
<dbReference type="EMBL" id="KK118060">
    <property type="protein sequence ID" value="KFM72127.1"/>
    <property type="molecule type" value="Genomic_DNA"/>
</dbReference>
<evidence type="ECO:0000313" key="2">
    <source>
        <dbReference type="Proteomes" id="UP000054359"/>
    </source>
</evidence>
<name>A0A087U438_STEMI</name>
<accession>A0A087U438</accession>
<reference evidence="1 2" key="1">
    <citation type="submission" date="2013-11" db="EMBL/GenBank/DDBJ databases">
        <title>Genome sequencing of Stegodyphus mimosarum.</title>
        <authorList>
            <person name="Bechsgaard J."/>
        </authorList>
    </citation>
    <scope>NUCLEOTIDE SEQUENCE [LARGE SCALE GENOMIC DNA]</scope>
</reference>
<dbReference type="Proteomes" id="UP000054359">
    <property type="component" value="Unassembled WGS sequence"/>
</dbReference>